<evidence type="ECO:0000256" key="1">
    <source>
        <dbReference type="SAM" id="Phobius"/>
    </source>
</evidence>
<proteinExistence type="predicted"/>
<dbReference type="WBParaSite" id="L893_g870.t1">
    <property type="protein sequence ID" value="L893_g870.t1"/>
    <property type="gene ID" value="L893_g870"/>
</dbReference>
<keyword evidence="1" id="KW-0812">Transmembrane</keyword>
<keyword evidence="2" id="KW-1185">Reference proteome</keyword>
<protein>
    <submittedName>
        <fullName evidence="3">BPTI/Kunitz inhibitor domain-containing protein</fullName>
    </submittedName>
</protein>
<dbReference type="Proteomes" id="UP000095287">
    <property type="component" value="Unplaced"/>
</dbReference>
<evidence type="ECO:0000313" key="2">
    <source>
        <dbReference type="Proteomes" id="UP000095287"/>
    </source>
</evidence>
<dbReference type="AlphaFoldDB" id="A0A1I8AST8"/>
<accession>A0A1I8AST8</accession>
<evidence type="ECO:0000313" key="3">
    <source>
        <dbReference type="WBParaSite" id="L893_g870.t1"/>
    </source>
</evidence>
<name>A0A1I8AST8_9BILA</name>
<keyword evidence="1" id="KW-0472">Membrane</keyword>
<organism evidence="2 3">
    <name type="scientific">Steinernema glaseri</name>
    <dbReference type="NCBI Taxonomy" id="37863"/>
    <lineage>
        <taxon>Eukaryota</taxon>
        <taxon>Metazoa</taxon>
        <taxon>Ecdysozoa</taxon>
        <taxon>Nematoda</taxon>
        <taxon>Chromadorea</taxon>
        <taxon>Rhabditida</taxon>
        <taxon>Tylenchina</taxon>
        <taxon>Panagrolaimomorpha</taxon>
        <taxon>Strongyloidoidea</taxon>
        <taxon>Steinernematidae</taxon>
        <taxon>Steinernema</taxon>
    </lineage>
</organism>
<sequence>MLLCAKILSHRRTKADHMFRHALSRRTDSYACDRRQSRLVPWRPFIFAGSDASFEQFNDDSCAKYCAEGPGELPTCSIDSGHQDVAIGRRRPVQWASVAFDVVGGGPQFAKKTRGRAKRASVCSLAAIDRSPPLVRSLRATPSVSAAKRLRYRGVSLAAAVVVTSPPAAQMIFFFFARHRRPIFGLSAIELLISCRRRDCLLLRKRQR</sequence>
<keyword evidence="1" id="KW-1133">Transmembrane helix</keyword>
<reference evidence="3" key="1">
    <citation type="submission" date="2016-11" db="UniProtKB">
        <authorList>
            <consortium name="WormBaseParasite"/>
        </authorList>
    </citation>
    <scope>IDENTIFICATION</scope>
</reference>
<feature type="transmembrane region" description="Helical" evidence="1">
    <location>
        <begin position="155"/>
        <end position="177"/>
    </location>
</feature>